<feature type="transmembrane region" description="Helical" evidence="6">
    <location>
        <begin position="166"/>
        <end position="182"/>
    </location>
</feature>
<feature type="transmembrane region" description="Helical" evidence="6">
    <location>
        <begin position="39"/>
        <end position="59"/>
    </location>
</feature>
<feature type="transmembrane region" description="Helical" evidence="6">
    <location>
        <begin position="288"/>
        <end position="311"/>
    </location>
</feature>
<feature type="transmembrane region" description="Helical" evidence="6">
    <location>
        <begin position="109"/>
        <end position="127"/>
    </location>
</feature>
<dbReference type="PANTHER" id="PTHR30250">
    <property type="entry name" value="PST FAMILY PREDICTED COLANIC ACID TRANSPORTER"/>
    <property type="match status" value="1"/>
</dbReference>
<evidence type="ECO:0000256" key="1">
    <source>
        <dbReference type="ARBA" id="ARBA00004651"/>
    </source>
</evidence>
<proteinExistence type="predicted"/>
<gene>
    <name evidence="7" type="ORF">SAMN05216339_104200</name>
</gene>
<feature type="transmembrane region" description="Helical" evidence="6">
    <location>
        <begin position="441"/>
        <end position="462"/>
    </location>
</feature>
<dbReference type="Pfam" id="PF13440">
    <property type="entry name" value="Polysacc_synt_3"/>
    <property type="match status" value="1"/>
</dbReference>
<keyword evidence="5 6" id="KW-0472">Membrane</keyword>
<keyword evidence="4 6" id="KW-1133">Transmembrane helix</keyword>
<evidence type="ECO:0000256" key="6">
    <source>
        <dbReference type="SAM" id="Phobius"/>
    </source>
</evidence>
<feature type="transmembrane region" description="Helical" evidence="6">
    <location>
        <begin position="323"/>
        <end position="341"/>
    </location>
</feature>
<keyword evidence="3 6" id="KW-0812">Transmembrane</keyword>
<evidence type="ECO:0000256" key="3">
    <source>
        <dbReference type="ARBA" id="ARBA00022692"/>
    </source>
</evidence>
<feature type="transmembrane region" description="Helical" evidence="6">
    <location>
        <begin position="7"/>
        <end position="27"/>
    </location>
</feature>
<feature type="transmembrane region" description="Helical" evidence="6">
    <location>
        <begin position="139"/>
        <end position="160"/>
    </location>
</feature>
<feature type="transmembrane region" description="Helical" evidence="6">
    <location>
        <begin position="382"/>
        <end position="404"/>
    </location>
</feature>
<protein>
    <submittedName>
        <fullName evidence="7">Membrane protein involved in the export of O-antigen and teichoic acid</fullName>
    </submittedName>
</protein>
<organism evidence="7 8">
    <name type="scientific">Nitrosomonas eutropha</name>
    <dbReference type="NCBI Taxonomy" id="916"/>
    <lineage>
        <taxon>Bacteria</taxon>
        <taxon>Pseudomonadati</taxon>
        <taxon>Pseudomonadota</taxon>
        <taxon>Betaproteobacteria</taxon>
        <taxon>Nitrosomonadales</taxon>
        <taxon>Nitrosomonadaceae</taxon>
        <taxon>Nitrosomonas</taxon>
    </lineage>
</organism>
<dbReference type="EMBL" id="FPBL01000004">
    <property type="protein sequence ID" value="SFU57870.1"/>
    <property type="molecule type" value="Genomic_DNA"/>
</dbReference>
<feature type="transmembrane region" description="Helical" evidence="6">
    <location>
        <begin position="353"/>
        <end position="376"/>
    </location>
</feature>
<dbReference type="GO" id="GO:0005886">
    <property type="term" value="C:plasma membrane"/>
    <property type="evidence" value="ECO:0007669"/>
    <property type="project" value="UniProtKB-SubCell"/>
</dbReference>
<evidence type="ECO:0000256" key="5">
    <source>
        <dbReference type="ARBA" id="ARBA00023136"/>
    </source>
</evidence>
<accession>A0A1I7HAX2</accession>
<dbReference type="RefSeq" id="WP_074928133.1">
    <property type="nucleotide sequence ID" value="NZ_FPBL01000004.1"/>
</dbReference>
<dbReference type="AlphaFoldDB" id="A0A1I7HAX2"/>
<comment type="subcellular location">
    <subcellularLocation>
        <location evidence="1">Cell membrane</location>
        <topology evidence="1">Multi-pass membrane protein</topology>
    </subcellularLocation>
</comment>
<dbReference type="Proteomes" id="UP000183926">
    <property type="component" value="Unassembled WGS sequence"/>
</dbReference>
<evidence type="ECO:0000313" key="8">
    <source>
        <dbReference type="Proteomes" id="UP000183926"/>
    </source>
</evidence>
<evidence type="ECO:0000256" key="2">
    <source>
        <dbReference type="ARBA" id="ARBA00022475"/>
    </source>
</evidence>
<dbReference type="OrthoDB" id="8538786at2"/>
<feature type="transmembrane region" description="Helical" evidence="6">
    <location>
        <begin position="203"/>
        <end position="221"/>
    </location>
</feature>
<evidence type="ECO:0000256" key="4">
    <source>
        <dbReference type="ARBA" id="ARBA00022989"/>
    </source>
</evidence>
<dbReference type="InterPro" id="IPR050833">
    <property type="entry name" value="Poly_Biosynth_Transport"/>
</dbReference>
<keyword evidence="2" id="KW-1003">Cell membrane</keyword>
<feature type="transmembrane region" description="Helical" evidence="6">
    <location>
        <begin position="250"/>
        <end position="267"/>
    </location>
</feature>
<reference evidence="7 8" key="1">
    <citation type="submission" date="2016-10" db="EMBL/GenBank/DDBJ databases">
        <authorList>
            <person name="de Groot N.N."/>
        </authorList>
    </citation>
    <scope>NUCLEOTIDE SEQUENCE [LARGE SCALE GENOMIC DNA]</scope>
    <source>
        <strain evidence="7 8">Nm24</strain>
    </source>
</reference>
<name>A0A1I7HAX2_9PROT</name>
<sequence>MLIRHVIAYLFARGLPGIVNFLALAVYTRLLTSEDFGRYSLVIAGVGLVHVVVFQWLLLVCGRFLPTHIDQPQTVLRPVLAIFLFLSVIFALAAYVVASVWAAPEWHSIIPVAIVLTITQAWHELNLRLATARLDPGRYGVLSAIKAVLALLLGAVLAWMYRSANAPLAGLIFGAVVAWLFVGRNAWTGICPQLPAGGQLKEFGSYGFPLAITFSLVWITSSSDRLMIAWFLGEAQTGIYAVGYDMAQQSLGLLLTIVNTAATPLAIKVLEKEGVEAASRQMRQNGELMFALAFSGAAGLMAIEPVMIGLFVGEEFREGASTIFLWIALTAAVIGIKSFHFDIAFHLTRKSKWLLITSGLAAIANLGLNLVFVPYFGIVGAAWSALLAYSVAAVSSAVIGFKVFPMPRILPLLRCGIVPAVGIYWSAWFCMQTDISPVLKMMLSIAVAGGVAVMIFLILNIAEVRQLASRHGYRLFENIFKR</sequence>
<dbReference type="PANTHER" id="PTHR30250:SF11">
    <property type="entry name" value="O-ANTIGEN TRANSPORTER-RELATED"/>
    <property type="match status" value="1"/>
</dbReference>
<feature type="transmembrane region" description="Helical" evidence="6">
    <location>
        <begin position="411"/>
        <end position="429"/>
    </location>
</feature>
<feature type="transmembrane region" description="Helical" evidence="6">
    <location>
        <begin position="79"/>
        <end position="103"/>
    </location>
</feature>
<evidence type="ECO:0000313" key="7">
    <source>
        <dbReference type="EMBL" id="SFU57870.1"/>
    </source>
</evidence>